<evidence type="ECO:0008006" key="3">
    <source>
        <dbReference type="Google" id="ProtNLM"/>
    </source>
</evidence>
<comment type="caution">
    <text evidence="1">The sequence shown here is derived from an EMBL/GenBank/DDBJ whole genome shotgun (WGS) entry which is preliminary data.</text>
</comment>
<proteinExistence type="predicted"/>
<dbReference type="OrthoDB" id="498371at2759"/>
<dbReference type="InterPro" id="IPR052050">
    <property type="entry name" value="SecEffector_AnkRepeat"/>
</dbReference>
<protein>
    <recommendedName>
        <fullName evidence="3">F-box domain-containing protein</fullName>
    </recommendedName>
</protein>
<accession>A0A2P6MQH6</accession>
<evidence type="ECO:0000313" key="2">
    <source>
        <dbReference type="Proteomes" id="UP000241769"/>
    </source>
</evidence>
<keyword evidence="2" id="KW-1185">Reference proteome</keyword>
<sequence length="639" mass="73811">MEPSECAAPIPLDIWNIILPHLASTDLCPLSFTSTSLRDIVVSIMDSRSKNWRQCTILLPIYNVEIAQWWMDNIRSPMQIEVKEAARTDRLEVINLIGWSEREYSHYHQIMVRLNLQGDVRVYRGWSNYFILAHACDAGSDRVVEACLERGLHFNTWSYKEQDERSSFQFLQLITRGGRIDVLIKVSSGYRTNHRSFWNEIIEGAIEGTHTDILSWVRANAPDGLIAIVEGQMYRIALRKNKMDVLDWLETTGVPIHPYMSGLEADLCQAAALSGKVESMQWAREREFTWGFSFSSACHSGSLEMVEYCVENGCPHGGKIGWTTLSHDKPGIIEVVAWLYERDQIQSASNLPLPFIAKCFPLVLWLHDRGQTVTDPAMAAILHDRVDILEWSVDNNYPFTMDHIKCVCYYGSPCMMDFLWQNRRENSMKIDIEQCHDSMMKSFSNIERFNVPVYIWLLVKKWRLEEETVRTWFDVEPEEMKKKWLVKMWERGEKRNDSFTKRYVEGYSVQRPLRKITVHDNFEIFPLRFNDFHLVDRFHPGLRSLDKLEEINGAPTSSISHLPRSLRRAYLNHYGPQVKCPPCTSLRPSPARGDGFGSEGAARNVVDATEAGLSGLYPKLHRTALQDDDFVVNFIQTKI</sequence>
<dbReference type="PANTHER" id="PTHR46586:SF3">
    <property type="entry name" value="ANKYRIN REPEAT-CONTAINING PROTEIN"/>
    <property type="match status" value="1"/>
</dbReference>
<evidence type="ECO:0000313" key="1">
    <source>
        <dbReference type="EMBL" id="PRP73954.1"/>
    </source>
</evidence>
<organism evidence="1 2">
    <name type="scientific">Planoprotostelium fungivorum</name>
    <dbReference type="NCBI Taxonomy" id="1890364"/>
    <lineage>
        <taxon>Eukaryota</taxon>
        <taxon>Amoebozoa</taxon>
        <taxon>Evosea</taxon>
        <taxon>Variosea</taxon>
        <taxon>Cavosteliida</taxon>
        <taxon>Cavosteliaceae</taxon>
        <taxon>Planoprotostelium</taxon>
    </lineage>
</organism>
<dbReference type="Proteomes" id="UP000241769">
    <property type="component" value="Unassembled WGS sequence"/>
</dbReference>
<reference evidence="1 2" key="1">
    <citation type="journal article" date="2018" name="Genome Biol. Evol.">
        <title>Multiple Roots of Fruiting Body Formation in Amoebozoa.</title>
        <authorList>
            <person name="Hillmann F."/>
            <person name="Forbes G."/>
            <person name="Novohradska S."/>
            <person name="Ferling I."/>
            <person name="Riege K."/>
            <person name="Groth M."/>
            <person name="Westermann M."/>
            <person name="Marz M."/>
            <person name="Spaller T."/>
            <person name="Winckler T."/>
            <person name="Schaap P."/>
            <person name="Glockner G."/>
        </authorList>
    </citation>
    <scope>NUCLEOTIDE SEQUENCE [LARGE SCALE GENOMIC DNA]</scope>
    <source>
        <strain evidence="1 2">Jena</strain>
    </source>
</reference>
<dbReference type="PANTHER" id="PTHR46586">
    <property type="entry name" value="ANKYRIN REPEAT-CONTAINING PROTEIN"/>
    <property type="match status" value="1"/>
</dbReference>
<dbReference type="AlphaFoldDB" id="A0A2P6MQH6"/>
<name>A0A2P6MQH6_9EUKA</name>
<dbReference type="EMBL" id="MDYQ01000520">
    <property type="protein sequence ID" value="PRP73954.1"/>
    <property type="molecule type" value="Genomic_DNA"/>
</dbReference>
<gene>
    <name evidence="1" type="ORF">PROFUN_08147</name>
</gene>
<dbReference type="InParanoid" id="A0A2P6MQH6"/>
<dbReference type="SUPFAM" id="SSF140860">
    <property type="entry name" value="Pseudo ankyrin repeat-like"/>
    <property type="match status" value="1"/>
</dbReference>